<dbReference type="PANTHER" id="PTHR30595">
    <property type="entry name" value="GLPR-RELATED TRANSCRIPTIONAL REPRESSOR"/>
    <property type="match status" value="1"/>
</dbReference>
<dbReference type="AlphaFoldDB" id="A0A2A6EEX4"/>
<dbReference type="EMBL" id="NSLY01000015">
    <property type="protein sequence ID" value="PDP60219.1"/>
    <property type="molecule type" value="Genomic_DNA"/>
</dbReference>
<dbReference type="Proteomes" id="UP000219058">
    <property type="component" value="Unassembled WGS sequence"/>
</dbReference>
<evidence type="ECO:0000313" key="3">
    <source>
        <dbReference type="Proteomes" id="UP000219058"/>
    </source>
</evidence>
<dbReference type="RefSeq" id="WP_097550201.1">
    <property type="nucleotide sequence ID" value="NZ_NSLY01000015.1"/>
</dbReference>
<gene>
    <name evidence="2" type="ORF">CLI71_06730</name>
</gene>
<proteinExistence type="predicted"/>
<dbReference type="InterPro" id="IPR007421">
    <property type="entry name" value="Schlafen_AlbA_2_dom"/>
</dbReference>
<dbReference type="InterPro" id="IPR038461">
    <property type="entry name" value="Schlafen_AlbA_2_dom_sf"/>
</dbReference>
<name>A0A2A6EEX4_PREIN</name>
<accession>A0A2A6EEX4</accession>
<organism evidence="2 3">
    <name type="scientific">Prevotella intermedia</name>
    <dbReference type="NCBI Taxonomy" id="28131"/>
    <lineage>
        <taxon>Bacteria</taxon>
        <taxon>Pseudomonadati</taxon>
        <taxon>Bacteroidota</taxon>
        <taxon>Bacteroidia</taxon>
        <taxon>Bacteroidales</taxon>
        <taxon>Prevotellaceae</taxon>
        <taxon>Prevotella</taxon>
    </lineage>
</organism>
<dbReference type="Pfam" id="PF04326">
    <property type="entry name" value="SLFN_AlbA_2"/>
    <property type="match status" value="1"/>
</dbReference>
<evidence type="ECO:0000313" key="2">
    <source>
        <dbReference type="EMBL" id="PDP60219.1"/>
    </source>
</evidence>
<protein>
    <submittedName>
        <fullName evidence="2">Transcriptional regulator</fullName>
    </submittedName>
</protein>
<evidence type="ECO:0000259" key="1">
    <source>
        <dbReference type="Pfam" id="PF04326"/>
    </source>
</evidence>
<reference evidence="2 3" key="1">
    <citation type="submission" date="2017-09" db="EMBL/GenBank/DDBJ databases">
        <title>Phase variable restriction modification systems are present in the genome sequences of periodontal pathogens Prevotella intermedia, Tannerella forsythia and Porphyromonas gingivalis.</title>
        <authorList>
            <person name="Haigh R.D."/>
            <person name="Crawford L."/>
            <person name="Ralph J."/>
            <person name="Wanford J."/>
            <person name="Vartoukian S.R."/>
            <person name="Hijazib K."/>
            <person name="Wade W."/>
            <person name="Oggioni M.R."/>
        </authorList>
    </citation>
    <scope>NUCLEOTIDE SEQUENCE [LARGE SCALE GENOMIC DNA]</scope>
    <source>
        <strain evidence="2 3">WW2834</strain>
    </source>
</reference>
<dbReference type="PANTHER" id="PTHR30595:SF6">
    <property type="entry name" value="SCHLAFEN ALBA-2 DOMAIN-CONTAINING PROTEIN"/>
    <property type="match status" value="1"/>
</dbReference>
<dbReference type="Gene3D" id="3.30.950.30">
    <property type="entry name" value="Schlafen, AAA domain"/>
    <property type="match status" value="1"/>
</dbReference>
<dbReference type="InterPro" id="IPR038475">
    <property type="entry name" value="RecG_C_sf"/>
</dbReference>
<feature type="domain" description="Schlafen AlbA-2" evidence="1">
    <location>
        <begin position="19"/>
        <end position="140"/>
    </location>
</feature>
<comment type="caution">
    <text evidence="2">The sequence shown here is derived from an EMBL/GenBank/DDBJ whole genome shotgun (WGS) entry which is preliminary data.</text>
</comment>
<dbReference type="Pfam" id="PF13749">
    <property type="entry name" value="HATPase_c_4"/>
    <property type="match status" value="1"/>
</dbReference>
<dbReference type="Gene3D" id="3.30.565.60">
    <property type="match status" value="1"/>
</dbReference>
<sequence length="484" mass="55982">MERNNLDKLVLELCKLPDETGWVEFKQNNWRPEMIGQDISALANSAVLAEKSYAYMIWGVNDDTHEVVGTTVRLKELKKGKQELENWLRYLLSNNADFEFHSTEIDGKHVEFMIVAKAQNIPVTFEKVIYIRSGSYTKKLQEFPVLQAQLWDRLRRERFEDTYVVTDLTLQRVLQLLDCDIYFDIMRLPLPTDMDGYEHYLCQEEIIVKQDNGLFAITNLGAILFARHLYDFGRLERKAIRVVQYADKSRMSIVKEQIFTDGYAKSLESAVRYVFALLPATEDINAVRLTTESTFPLPAVRESIANAVIHQDLYATGAGPVVEVFSNRMEVTNPGIPMIDVMRILDNPPRSRNEKLASLMRRLKMCEELGRGWDRMVLACEKMQLPAPNIHVYEDATKVTMFSHIDFNNIPAEDKMWCTYLHACLKHIEGESLSNASLRERFRVEEKNAAKISRLIKDTVAKKLIKPLDPDTAPRYMRYIPIWA</sequence>